<evidence type="ECO:0000313" key="2">
    <source>
        <dbReference type="Proteomes" id="UP001430679"/>
    </source>
</evidence>
<name>A0ABS8MHL6_9FLAO</name>
<gene>
    <name evidence="1" type="ORF">LNP81_18370</name>
</gene>
<dbReference type="RefSeq" id="WP_056205467.1">
    <property type="nucleotide sequence ID" value="NZ_JAJJMM010000001.1"/>
</dbReference>
<comment type="caution">
    <text evidence="1">The sequence shown here is derived from an EMBL/GenBank/DDBJ whole genome shotgun (WGS) entry which is preliminary data.</text>
</comment>
<dbReference type="Pfam" id="PF22752">
    <property type="entry name" value="DUF488-N3i"/>
    <property type="match status" value="1"/>
</dbReference>
<accession>A0ABS8MHL6</accession>
<organism evidence="1 2">
    <name type="scientific">Flavobacterium piscisymbiosum</name>
    <dbReference type="NCBI Taxonomy" id="2893753"/>
    <lineage>
        <taxon>Bacteria</taxon>
        <taxon>Pseudomonadati</taxon>
        <taxon>Bacteroidota</taxon>
        <taxon>Flavobacteriia</taxon>
        <taxon>Flavobacteriales</taxon>
        <taxon>Flavobacteriaceae</taxon>
        <taxon>Flavobacterium</taxon>
    </lineage>
</organism>
<dbReference type="EMBL" id="JAJJMM010000001">
    <property type="protein sequence ID" value="MCC9064976.1"/>
    <property type="molecule type" value="Genomic_DNA"/>
</dbReference>
<reference evidence="1" key="1">
    <citation type="submission" date="2021-11" db="EMBL/GenBank/DDBJ databases">
        <title>Description of novel Flavobacterium species.</title>
        <authorList>
            <person name="Saticioglu I.B."/>
            <person name="Ay H."/>
            <person name="Altun S."/>
            <person name="Duman M."/>
        </authorList>
    </citation>
    <scope>NUCLEOTIDE SEQUENCE</scope>
    <source>
        <strain evidence="1">F-30</strain>
    </source>
</reference>
<dbReference type="Proteomes" id="UP001430679">
    <property type="component" value="Unassembled WGS sequence"/>
</dbReference>
<sequence length="114" mass="13582">MQTIIIKKVYNSKTADGSYRVLVDRLWPRGIRKIDLQIDEWNKEIAPSLALRKWFTHQKERFEEFSKLYIHELMAKTDELNRLKIIAGTHDVTLLYGARHPQYHAIILKDYLSK</sequence>
<protein>
    <submittedName>
        <fullName evidence="1">DUF488 family protein</fullName>
    </submittedName>
</protein>
<keyword evidence="2" id="KW-1185">Reference proteome</keyword>
<evidence type="ECO:0000313" key="1">
    <source>
        <dbReference type="EMBL" id="MCC9064976.1"/>
    </source>
</evidence>
<dbReference type="InterPro" id="IPR052552">
    <property type="entry name" value="YeaO-like"/>
</dbReference>
<dbReference type="PANTHER" id="PTHR36849">
    <property type="entry name" value="CYTOPLASMIC PROTEIN-RELATED"/>
    <property type="match status" value="1"/>
</dbReference>
<proteinExistence type="predicted"/>
<dbReference type="PANTHER" id="PTHR36849:SF1">
    <property type="entry name" value="CYTOPLASMIC PROTEIN"/>
    <property type="match status" value="1"/>
</dbReference>